<proteinExistence type="predicted"/>
<sequence length="115" mass="11806">MGVNEEGRVGIDPGLQPERTALAWQRSALALAGGSVVTLRLLPPVIGIPALVLGFAGVALALAVLIGSHRRYRRRRAALASPLPAMLSSGASVAALSAGVLILGMLSLVFVLFRG</sequence>
<feature type="transmembrane region" description="Helical" evidence="5">
    <location>
        <begin position="87"/>
        <end position="113"/>
    </location>
</feature>
<dbReference type="RefSeq" id="WP_344817783.1">
    <property type="nucleotide sequence ID" value="NZ_BAABCP010000001.1"/>
</dbReference>
<evidence type="ECO:0000256" key="2">
    <source>
        <dbReference type="ARBA" id="ARBA00022692"/>
    </source>
</evidence>
<accession>A0ABP7MU02</accession>
<keyword evidence="8" id="KW-1185">Reference proteome</keyword>
<dbReference type="Proteomes" id="UP001501591">
    <property type="component" value="Unassembled WGS sequence"/>
</dbReference>
<evidence type="ECO:0000313" key="7">
    <source>
        <dbReference type="EMBL" id="GAA3927951.1"/>
    </source>
</evidence>
<gene>
    <name evidence="7" type="ORF">GCM10022383_03650</name>
</gene>
<evidence type="ECO:0000256" key="4">
    <source>
        <dbReference type="ARBA" id="ARBA00023136"/>
    </source>
</evidence>
<evidence type="ECO:0000256" key="3">
    <source>
        <dbReference type="ARBA" id="ARBA00022989"/>
    </source>
</evidence>
<evidence type="ECO:0000256" key="1">
    <source>
        <dbReference type="ARBA" id="ARBA00004127"/>
    </source>
</evidence>
<organism evidence="7 8">
    <name type="scientific">Microbacterium soli</name>
    <dbReference type="NCBI Taxonomy" id="446075"/>
    <lineage>
        <taxon>Bacteria</taxon>
        <taxon>Bacillati</taxon>
        <taxon>Actinomycetota</taxon>
        <taxon>Actinomycetes</taxon>
        <taxon>Micrococcales</taxon>
        <taxon>Microbacteriaceae</taxon>
        <taxon>Microbacterium</taxon>
    </lineage>
</organism>
<evidence type="ECO:0000313" key="8">
    <source>
        <dbReference type="Proteomes" id="UP001501591"/>
    </source>
</evidence>
<keyword evidence="2 5" id="KW-0812">Transmembrane</keyword>
<comment type="subcellular location">
    <subcellularLocation>
        <location evidence="1">Endomembrane system</location>
        <topology evidence="1">Multi-pass membrane protein</topology>
    </subcellularLocation>
</comment>
<keyword evidence="3 5" id="KW-1133">Transmembrane helix</keyword>
<reference evidence="8" key="1">
    <citation type="journal article" date="2019" name="Int. J. Syst. Evol. Microbiol.">
        <title>The Global Catalogue of Microorganisms (GCM) 10K type strain sequencing project: providing services to taxonomists for standard genome sequencing and annotation.</title>
        <authorList>
            <consortium name="The Broad Institute Genomics Platform"/>
            <consortium name="The Broad Institute Genome Sequencing Center for Infectious Disease"/>
            <person name="Wu L."/>
            <person name="Ma J."/>
        </authorList>
    </citation>
    <scope>NUCLEOTIDE SEQUENCE [LARGE SCALE GENOMIC DNA]</scope>
    <source>
        <strain evidence="8">JCM 17024</strain>
    </source>
</reference>
<dbReference type="InterPro" id="IPR003807">
    <property type="entry name" value="DUF202"/>
</dbReference>
<evidence type="ECO:0000259" key="6">
    <source>
        <dbReference type="Pfam" id="PF02656"/>
    </source>
</evidence>
<dbReference type="Pfam" id="PF02656">
    <property type="entry name" value="DUF202"/>
    <property type="match status" value="1"/>
</dbReference>
<evidence type="ECO:0000256" key="5">
    <source>
        <dbReference type="SAM" id="Phobius"/>
    </source>
</evidence>
<feature type="domain" description="DUF202" evidence="6">
    <location>
        <begin position="12"/>
        <end position="77"/>
    </location>
</feature>
<dbReference type="EMBL" id="BAABCP010000001">
    <property type="protein sequence ID" value="GAA3927951.1"/>
    <property type="molecule type" value="Genomic_DNA"/>
</dbReference>
<feature type="transmembrane region" description="Helical" evidence="5">
    <location>
        <begin position="45"/>
        <end position="66"/>
    </location>
</feature>
<protein>
    <recommendedName>
        <fullName evidence="6">DUF202 domain-containing protein</fullName>
    </recommendedName>
</protein>
<keyword evidence="4 5" id="KW-0472">Membrane</keyword>
<name>A0ABP7MU02_9MICO</name>
<comment type="caution">
    <text evidence="7">The sequence shown here is derived from an EMBL/GenBank/DDBJ whole genome shotgun (WGS) entry which is preliminary data.</text>
</comment>